<dbReference type="InterPro" id="IPR050266">
    <property type="entry name" value="AB_hydrolase_sf"/>
</dbReference>
<comment type="caution">
    <text evidence="2">The sequence shown here is derived from an EMBL/GenBank/DDBJ whole genome shotgun (WGS) entry which is preliminary data.</text>
</comment>
<feature type="domain" description="AB hydrolase-1" evidence="1">
    <location>
        <begin position="34"/>
        <end position="130"/>
    </location>
</feature>
<dbReference type="InterPro" id="IPR000073">
    <property type="entry name" value="AB_hydrolase_1"/>
</dbReference>
<dbReference type="Proteomes" id="UP000326838">
    <property type="component" value="Unassembled WGS sequence"/>
</dbReference>
<dbReference type="Gene3D" id="3.40.50.1820">
    <property type="entry name" value="alpha/beta hydrolase"/>
    <property type="match status" value="1"/>
</dbReference>
<organism evidence="2 3">
    <name type="scientific">Microbacterium caowuchunii</name>
    <dbReference type="NCBI Taxonomy" id="2614638"/>
    <lineage>
        <taxon>Bacteria</taxon>
        <taxon>Bacillati</taxon>
        <taxon>Actinomycetota</taxon>
        <taxon>Actinomycetes</taxon>
        <taxon>Micrococcales</taxon>
        <taxon>Microbacteriaceae</taxon>
        <taxon>Microbacterium</taxon>
    </lineage>
</organism>
<dbReference type="PANTHER" id="PTHR43798">
    <property type="entry name" value="MONOACYLGLYCEROL LIPASE"/>
    <property type="match status" value="1"/>
</dbReference>
<dbReference type="InterPro" id="IPR000639">
    <property type="entry name" value="Epox_hydrolase-like"/>
</dbReference>
<accession>A0A5N0TMP9</accession>
<gene>
    <name evidence="2" type="ORF">F6B40_00790</name>
</gene>
<dbReference type="GO" id="GO:0047372">
    <property type="term" value="F:monoacylglycerol lipase activity"/>
    <property type="evidence" value="ECO:0007669"/>
    <property type="project" value="TreeGrafter"/>
</dbReference>
<dbReference type="SUPFAM" id="SSF53474">
    <property type="entry name" value="alpha/beta-Hydrolases"/>
    <property type="match status" value="1"/>
</dbReference>
<dbReference type="PRINTS" id="PR00412">
    <property type="entry name" value="EPOXHYDRLASE"/>
</dbReference>
<dbReference type="InterPro" id="IPR029058">
    <property type="entry name" value="AB_hydrolase_fold"/>
</dbReference>
<dbReference type="GO" id="GO:0016020">
    <property type="term" value="C:membrane"/>
    <property type="evidence" value="ECO:0007669"/>
    <property type="project" value="TreeGrafter"/>
</dbReference>
<name>A0A5N0TMP9_9MICO</name>
<dbReference type="EMBL" id="VYUY01000003">
    <property type="protein sequence ID" value="KAA9135761.1"/>
    <property type="molecule type" value="Genomic_DNA"/>
</dbReference>
<keyword evidence="2" id="KW-0378">Hydrolase</keyword>
<dbReference type="GO" id="GO:0046464">
    <property type="term" value="P:acylglycerol catabolic process"/>
    <property type="evidence" value="ECO:0007669"/>
    <property type="project" value="TreeGrafter"/>
</dbReference>
<dbReference type="Pfam" id="PF00561">
    <property type="entry name" value="Abhydrolase_1"/>
    <property type="match status" value="1"/>
</dbReference>
<protein>
    <submittedName>
        <fullName evidence="2">Alpha/beta hydrolase</fullName>
    </submittedName>
</protein>
<reference evidence="3" key="1">
    <citation type="submission" date="2019-09" db="EMBL/GenBank/DDBJ databases">
        <title>Mumia zhuanghuii sp. nov. isolated from the intestinal contents of plateau pika (Ochotona curzoniae) in the Qinghai-Tibet plateau of China.</title>
        <authorList>
            <person name="Tian Z."/>
        </authorList>
    </citation>
    <scope>NUCLEOTIDE SEQUENCE [LARGE SCALE GENOMIC DNA]</scope>
    <source>
        <strain evidence="3">L-033</strain>
    </source>
</reference>
<keyword evidence="3" id="KW-1185">Reference proteome</keyword>
<evidence type="ECO:0000313" key="2">
    <source>
        <dbReference type="EMBL" id="KAA9135761.1"/>
    </source>
</evidence>
<evidence type="ECO:0000259" key="1">
    <source>
        <dbReference type="Pfam" id="PF00561"/>
    </source>
</evidence>
<sequence length="295" mass="30940">MSTVPATIPEVEHHHVELDGTRIHFVSAGRQGSPILLVHGFPESWWTFHRVIPRLAATHRVFAADLRGFGDSEPAGASHDSAAAAEDLHGLITHLDVGPVHLAAQDIAGGTALRLLAAHPGDVQSITAIEMGLAGFGLEGLADVTHGGSWHIGALSAPGIAEMLFTGREHELLGAWAFPAMTAVAGSVTASDVEEFARTYARRGGWNGAVGLYRSMLTEGDTLRELAAAHPITVPALAIGGFGGSFTESTLRQVTQGAVTSVLLDDVGHYVALEAPDHLAAAMLTFLHEVDVRTT</sequence>
<proteinExistence type="predicted"/>
<dbReference type="RefSeq" id="WP_150891615.1">
    <property type="nucleotide sequence ID" value="NZ_VYUY01000003.1"/>
</dbReference>
<dbReference type="PANTHER" id="PTHR43798:SF33">
    <property type="entry name" value="HYDROLASE, PUTATIVE (AFU_ORTHOLOGUE AFUA_2G14860)-RELATED"/>
    <property type="match status" value="1"/>
</dbReference>
<dbReference type="AlphaFoldDB" id="A0A5N0TMP9"/>
<evidence type="ECO:0000313" key="3">
    <source>
        <dbReference type="Proteomes" id="UP000326838"/>
    </source>
</evidence>